<comment type="caution">
    <text evidence="1">The sequence shown here is derived from an EMBL/GenBank/DDBJ whole genome shotgun (WGS) entry which is preliminary data.</text>
</comment>
<keyword evidence="2" id="KW-1185">Reference proteome</keyword>
<gene>
    <name evidence="1" type="ORF">PJIAN_4802</name>
</gene>
<dbReference type="AlphaFoldDB" id="A0A161LXI5"/>
<organism evidence="1 2">
    <name type="scientific">Paludibacter jiangxiensis</name>
    <dbReference type="NCBI Taxonomy" id="681398"/>
    <lineage>
        <taxon>Bacteria</taxon>
        <taxon>Pseudomonadati</taxon>
        <taxon>Bacteroidota</taxon>
        <taxon>Bacteroidia</taxon>
        <taxon>Bacteroidales</taxon>
        <taxon>Paludibacteraceae</taxon>
        <taxon>Paludibacter</taxon>
    </lineage>
</organism>
<sequence>MMIKREILRLTILPVVIVLSVCYALNVAAQSNVNTNNFLIWGSGGYSRISNDAPATNAVGNAGGAVGAGFEMHFVNNMLLQTGLELSCLTSRMNRKDTLLIVPMLDTENNLYDGHFAFQNTHDMQQILNVGIPLMIGYESPNGLYFAAGGKAMLNLGGQSRATTTVTSTAYYENLIGYNNTGILSNMINHGLFTETRSVNSSLRLHAIFSGSVEAGYTFGRNAEEYSIKNKPKIRLSMICDYGFAPVAGIDKPTSLFANTSTTGGFTPAVNGYLLNNISSNRLNILYVGLKVTVLFGVKKYGCNCAKD</sequence>
<reference evidence="2" key="2">
    <citation type="journal article" date="2017" name="Genome Announc.">
        <title>Draft genome sequence of Paludibacter jiangxiensis NM7(T), a propionate-producing fermentative bacterium.</title>
        <authorList>
            <person name="Qiu Y.-L."/>
            <person name="Tourlousse D.M."/>
            <person name="Matsuura N."/>
            <person name="Ohashi A."/>
            <person name="Sekiguchi Y."/>
        </authorList>
    </citation>
    <scope>NUCLEOTIDE SEQUENCE [LARGE SCALE GENOMIC DNA]</scope>
    <source>
        <strain evidence="2">NM7</strain>
    </source>
</reference>
<dbReference type="RefSeq" id="WP_068706176.1">
    <property type="nucleotide sequence ID" value="NZ_BDCR01000004.1"/>
</dbReference>
<evidence type="ECO:0000313" key="2">
    <source>
        <dbReference type="Proteomes" id="UP000076586"/>
    </source>
</evidence>
<accession>A0A161LXI5</accession>
<evidence type="ECO:0000313" key="1">
    <source>
        <dbReference type="EMBL" id="GAT64252.1"/>
    </source>
</evidence>
<reference evidence="2" key="1">
    <citation type="submission" date="2016-04" db="EMBL/GenBank/DDBJ databases">
        <title>Draft genome sequence of Paludibacter jiangxiensis strain NM7.</title>
        <authorList>
            <person name="Qiu Y."/>
            <person name="Matsuura N."/>
            <person name="Ohashi A."/>
            <person name="Tourlousse M.D."/>
            <person name="Sekiguchi Y."/>
        </authorList>
    </citation>
    <scope>NUCLEOTIDE SEQUENCE [LARGE SCALE GENOMIC DNA]</scope>
    <source>
        <strain evidence="2">NM7</strain>
    </source>
</reference>
<dbReference type="STRING" id="681398.PJIAN_4802"/>
<name>A0A161LXI5_9BACT</name>
<proteinExistence type="predicted"/>
<dbReference type="EMBL" id="BDCR01000004">
    <property type="protein sequence ID" value="GAT64252.1"/>
    <property type="molecule type" value="Genomic_DNA"/>
</dbReference>
<protein>
    <submittedName>
        <fullName evidence="1">Outer membrane protein beta-barrel domain-containing protein</fullName>
    </submittedName>
</protein>
<dbReference type="Proteomes" id="UP000076586">
    <property type="component" value="Unassembled WGS sequence"/>
</dbReference>